<evidence type="ECO:0000256" key="1">
    <source>
        <dbReference type="ARBA" id="ARBA00009861"/>
    </source>
</evidence>
<dbReference type="InterPro" id="IPR023213">
    <property type="entry name" value="CAT-like_dom_sf"/>
</dbReference>
<feature type="region of interest" description="Disordered" evidence="4">
    <location>
        <begin position="347"/>
        <end position="405"/>
    </location>
</feature>
<comment type="similarity">
    <text evidence="1">Belongs to the plant acyltransferase family.</text>
</comment>
<reference evidence="6" key="2">
    <citation type="submission" date="2025-08" db="UniProtKB">
        <authorList>
            <consortium name="RefSeq"/>
        </authorList>
    </citation>
    <scope>IDENTIFICATION</scope>
    <source>
        <tissue evidence="6">Leaf</tissue>
    </source>
</reference>
<protein>
    <submittedName>
        <fullName evidence="6">Salutaridinol 7-O-acetyltransferase</fullName>
    </submittedName>
</protein>
<accession>A0A9R0I897</accession>
<dbReference type="KEGG" id="soe:110783327"/>
<feature type="compositionally biased region" description="Pro residues" evidence="4">
    <location>
        <begin position="357"/>
        <end position="367"/>
    </location>
</feature>
<dbReference type="RefSeq" id="XP_021843349.2">
    <property type="nucleotide sequence ID" value="XM_021987657.2"/>
</dbReference>
<dbReference type="GO" id="GO:0016746">
    <property type="term" value="F:acyltransferase activity"/>
    <property type="evidence" value="ECO:0007669"/>
    <property type="project" value="UniProtKB-KW"/>
</dbReference>
<keyword evidence="3" id="KW-0012">Acyltransferase</keyword>
<evidence type="ECO:0000313" key="5">
    <source>
        <dbReference type="Proteomes" id="UP000813463"/>
    </source>
</evidence>
<gene>
    <name evidence="6" type="primary">LOC110783327</name>
</gene>
<dbReference type="Gene3D" id="3.30.559.10">
    <property type="entry name" value="Chloramphenicol acetyltransferase-like domain"/>
    <property type="match status" value="2"/>
</dbReference>
<proteinExistence type="inferred from homology"/>
<reference evidence="5" key="1">
    <citation type="journal article" date="2021" name="Nat. Commun.">
        <title>Genomic analyses provide insights into spinach domestication and the genetic basis of agronomic traits.</title>
        <authorList>
            <person name="Cai X."/>
            <person name="Sun X."/>
            <person name="Xu C."/>
            <person name="Sun H."/>
            <person name="Wang X."/>
            <person name="Ge C."/>
            <person name="Zhang Z."/>
            <person name="Wang Q."/>
            <person name="Fei Z."/>
            <person name="Jiao C."/>
            <person name="Wang Q."/>
        </authorList>
    </citation>
    <scope>NUCLEOTIDE SEQUENCE [LARGE SCALE GENOMIC DNA]</scope>
    <source>
        <strain evidence="5">cv. Varoflay</strain>
    </source>
</reference>
<keyword evidence="2" id="KW-0808">Transferase</keyword>
<evidence type="ECO:0000313" key="6">
    <source>
        <dbReference type="RefSeq" id="XP_021843349.2"/>
    </source>
</evidence>
<dbReference type="Pfam" id="PF02458">
    <property type="entry name" value="Transferase"/>
    <property type="match status" value="2"/>
</dbReference>
<feature type="compositionally biased region" description="Polar residues" evidence="4">
    <location>
        <begin position="373"/>
        <end position="385"/>
    </location>
</feature>
<name>A0A9R0I897_SPIOL</name>
<feature type="compositionally biased region" description="Polar residues" evidence="4">
    <location>
        <begin position="347"/>
        <end position="356"/>
    </location>
</feature>
<organism evidence="5 6">
    <name type="scientific">Spinacia oleracea</name>
    <name type="common">Spinach</name>
    <dbReference type="NCBI Taxonomy" id="3562"/>
    <lineage>
        <taxon>Eukaryota</taxon>
        <taxon>Viridiplantae</taxon>
        <taxon>Streptophyta</taxon>
        <taxon>Embryophyta</taxon>
        <taxon>Tracheophyta</taxon>
        <taxon>Spermatophyta</taxon>
        <taxon>Magnoliopsida</taxon>
        <taxon>eudicotyledons</taxon>
        <taxon>Gunneridae</taxon>
        <taxon>Pentapetalae</taxon>
        <taxon>Caryophyllales</taxon>
        <taxon>Chenopodiaceae</taxon>
        <taxon>Chenopodioideae</taxon>
        <taxon>Anserineae</taxon>
        <taxon>Spinacia</taxon>
    </lineage>
</organism>
<dbReference type="GeneID" id="110783327"/>
<evidence type="ECO:0000256" key="2">
    <source>
        <dbReference type="ARBA" id="ARBA00022679"/>
    </source>
</evidence>
<dbReference type="AlphaFoldDB" id="A0A9R0I897"/>
<dbReference type="PANTHER" id="PTHR31623">
    <property type="entry name" value="F21J9.9"/>
    <property type="match status" value="1"/>
</dbReference>
<dbReference type="Proteomes" id="UP000813463">
    <property type="component" value="Chromosome 5"/>
</dbReference>
<evidence type="ECO:0000256" key="3">
    <source>
        <dbReference type="ARBA" id="ARBA00023315"/>
    </source>
</evidence>
<evidence type="ECO:0000256" key="4">
    <source>
        <dbReference type="SAM" id="MobiDB-lite"/>
    </source>
</evidence>
<sequence length="512" mass="56919">MGEVNHEEVEIEIISIETIKPSSLLPPKTPPKTITLSHLDQAAPLYYYPLLLYYTNTTTTTPTSQIRVDITSTLKTSLSKTLDKFHPIAGRCVDDSTICCNHQGIPFIETKVDSNILDVMNSPEKMKLLIKFLPHAEFQDVTRPVSDLNHLAFQVNVFRCGGVIIGSYVLHKLLDGISLGTFFKNWSTIANDERVKDDDLVQPDFEATIKAFPPRTATPMLPRNQQLPKAAEKPNNNPVKVLVTKSFVFDIVSLKKMMFMAKSELVPKPTKFETVTGFIWEQTLSTLRNSGVEVEHTSLIIPVNIRPRMSPPLPRGSMGNLLKNAKAQANTSSSNGLQDLVKEIHSSLSQTTQKINTPPPPPPPPPTTTATTIHSSLSQTTQKINTPPPTTTTIHSSLSQTTQKINTTTTTAEVILTKRKVDNPVTQNREGNYLFTSWCKIGLDEADFGFGKPVWVIPNDGRPPKVRNMIFLTDYRHPETGVEGIAAWITLEEKQMQCLKSNPEFLAFATPN</sequence>
<keyword evidence="5" id="KW-1185">Reference proteome</keyword>
<dbReference type="PANTHER" id="PTHR31623:SF110">
    <property type="entry name" value="VINORINE SYNTHASE-LIKE"/>
    <property type="match status" value="1"/>
</dbReference>